<reference evidence="3 4" key="1">
    <citation type="submission" date="2016-03" db="EMBL/GenBank/DDBJ databases">
        <authorList>
            <person name="Devillers H."/>
        </authorList>
    </citation>
    <scope>NUCLEOTIDE SEQUENCE [LARGE SCALE GENOMIC DNA]</scope>
    <source>
        <strain evidence="3">CBS 10888</strain>
    </source>
</reference>
<feature type="domain" description="RecQ mediated genome instability protein 1 OB-fold" evidence="2">
    <location>
        <begin position="44"/>
        <end position="212"/>
    </location>
</feature>
<dbReference type="GO" id="GO:0031422">
    <property type="term" value="C:RecQ family helicase-topoisomerase III complex"/>
    <property type="evidence" value="ECO:0007669"/>
    <property type="project" value="EnsemblFungi"/>
</dbReference>
<name>A0A1G4J5S9_9SACH</name>
<feature type="compositionally biased region" description="Basic and acidic residues" evidence="1">
    <location>
        <begin position="79"/>
        <end position="95"/>
    </location>
</feature>
<evidence type="ECO:0000259" key="2">
    <source>
        <dbReference type="Pfam" id="PF08585"/>
    </source>
</evidence>
<gene>
    <name evidence="3" type="ORF">LADA_0D06128G</name>
</gene>
<dbReference type="AlphaFoldDB" id="A0A1G4J5S9"/>
<dbReference type="InterPro" id="IPR013894">
    <property type="entry name" value="RMI1_OB"/>
</dbReference>
<proteinExistence type="predicted"/>
<dbReference type="Gene3D" id="2.40.50.770">
    <property type="entry name" value="RecQ-mediated genome instability protein Rmi1, C-terminal domain"/>
    <property type="match status" value="1"/>
</dbReference>
<evidence type="ECO:0000256" key="1">
    <source>
        <dbReference type="SAM" id="MobiDB-lite"/>
    </source>
</evidence>
<dbReference type="STRING" id="1266660.A0A1G4J5S9"/>
<dbReference type="GO" id="GO:0006265">
    <property type="term" value="P:DNA topological change"/>
    <property type="evidence" value="ECO:0007669"/>
    <property type="project" value="EnsemblFungi"/>
</dbReference>
<evidence type="ECO:0000313" key="4">
    <source>
        <dbReference type="Proteomes" id="UP000190274"/>
    </source>
</evidence>
<evidence type="ECO:0000313" key="3">
    <source>
        <dbReference type="EMBL" id="SCU85183.1"/>
    </source>
</evidence>
<dbReference type="OrthoDB" id="341511at2759"/>
<dbReference type="EMBL" id="LT598454">
    <property type="protein sequence ID" value="SCU85183.1"/>
    <property type="molecule type" value="Genomic_DNA"/>
</dbReference>
<keyword evidence="4" id="KW-1185">Reference proteome</keyword>
<accession>A0A1G4J5S9</accession>
<protein>
    <submittedName>
        <fullName evidence="3">LADA_0D06128g1_1</fullName>
    </submittedName>
</protein>
<sequence length="241" mass="26447">MSNAILTADITQISASQMGVSGLGAGNERMRLMYEALANPVWSPANVAEQKLATVQKPLLFQVCMVENVGRSKLSQLEDLSHRMDPKTQRTDRLSTSKKGLASEDGSGNAKTMSNRQLITSVDVDTDSPTYLVPQTGEKSIYKLTLQDKSGAMYFAINLSPMNFLKNDGSSCILGSKIVVLPGTIFNRGMFMLRDSSLKFMGGMIQSWNRGRDYKLCEYLAAQLESRTGLTATRKRKTPTG</sequence>
<feature type="region of interest" description="Disordered" evidence="1">
    <location>
        <begin position="77"/>
        <end position="112"/>
    </location>
</feature>
<dbReference type="GO" id="GO:0043596">
    <property type="term" value="C:nuclear replication fork"/>
    <property type="evidence" value="ECO:0007669"/>
    <property type="project" value="EnsemblFungi"/>
</dbReference>
<dbReference type="InterPro" id="IPR042470">
    <property type="entry name" value="RMI1_N_C_sf"/>
</dbReference>
<dbReference type="Pfam" id="PF08585">
    <property type="entry name" value="RMI1_N_C"/>
    <property type="match status" value="1"/>
</dbReference>
<dbReference type="GO" id="GO:0008047">
    <property type="term" value="F:enzyme activator activity"/>
    <property type="evidence" value="ECO:0007669"/>
    <property type="project" value="EnsemblFungi"/>
</dbReference>
<dbReference type="Proteomes" id="UP000190274">
    <property type="component" value="Chromosome D"/>
</dbReference>
<dbReference type="GO" id="GO:0000724">
    <property type="term" value="P:double-strand break repair via homologous recombination"/>
    <property type="evidence" value="ECO:0007669"/>
    <property type="project" value="EnsemblFungi"/>
</dbReference>
<organism evidence="3 4">
    <name type="scientific">Lachancea dasiensis</name>
    <dbReference type="NCBI Taxonomy" id="1072105"/>
    <lineage>
        <taxon>Eukaryota</taxon>
        <taxon>Fungi</taxon>
        <taxon>Dikarya</taxon>
        <taxon>Ascomycota</taxon>
        <taxon>Saccharomycotina</taxon>
        <taxon>Saccharomycetes</taxon>
        <taxon>Saccharomycetales</taxon>
        <taxon>Saccharomycetaceae</taxon>
        <taxon>Lachancea</taxon>
    </lineage>
</organism>
<dbReference type="GO" id="GO:0003697">
    <property type="term" value="F:single-stranded DNA binding"/>
    <property type="evidence" value="ECO:0007669"/>
    <property type="project" value="EnsemblFungi"/>
</dbReference>
<dbReference type="GO" id="GO:0000400">
    <property type="term" value="F:four-way junction DNA binding"/>
    <property type="evidence" value="ECO:0007669"/>
    <property type="project" value="EnsemblFungi"/>
</dbReference>